<evidence type="ECO:0000256" key="10">
    <source>
        <dbReference type="ARBA" id="ARBA00023163"/>
    </source>
</evidence>
<evidence type="ECO:0000256" key="2">
    <source>
        <dbReference type="ARBA" id="ARBA00011738"/>
    </source>
</evidence>
<reference evidence="14 15" key="1">
    <citation type="journal article" date="2017" name="Elife">
        <title>Extensive horizontal gene transfer in cheese-associated bacteria.</title>
        <authorList>
            <person name="Bonham K.S."/>
            <person name="Wolfe B.E."/>
            <person name="Dutton R.J."/>
        </authorList>
    </citation>
    <scope>NUCLEOTIDE SEQUENCE [LARGE SCALE GENOMIC DNA]</scope>
    <source>
        <strain evidence="14 15">JB196</strain>
    </source>
</reference>
<name>A0A368LLQ5_9VIBR</name>
<dbReference type="PROSITE" id="PS00552">
    <property type="entry name" value="HTH_MERR_1"/>
    <property type="match status" value="1"/>
</dbReference>
<dbReference type="Proteomes" id="UP000252479">
    <property type="component" value="Unassembled WGS sequence"/>
</dbReference>
<dbReference type="NCBIfam" id="TIGR02044">
    <property type="entry name" value="CueR"/>
    <property type="match status" value="1"/>
</dbReference>
<evidence type="ECO:0000256" key="9">
    <source>
        <dbReference type="ARBA" id="ARBA00023159"/>
    </source>
</evidence>
<dbReference type="Gene3D" id="1.10.1660.10">
    <property type="match status" value="1"/>
</dbReference>
<keyword evidence="4" id="KW-0963">Cytoplasm</keyword>
<evidence type="ECO:0000256" key="5">
    <source>
        <dbReference type="ARBA" id="ARBA00022723"/>
    </source>
</evidence>
<evidence type="ECO:0000256" key="6">
    <source>
        <dbReference type="ARBA" id="ARBA00023008"/>
    </source>
</evidence>
<dbReference type="PANTHER" id="PTHR30204:SF16">
    <property type="entry name" value="HTH-TYPE TRANSCRIPTIONAL REGULATOR CUER"/>
    <property type="match status" value="1"/>
</dbReference>
<dbReference type="GO" id="GO:0045893">
    <property type="term" value="P:positive regulation of DNA-templated transcription"/>
    <property type="evidence" value="ECO:0007669"/>
    <property type="project" value="InterPro"/>
</dbReference>
<dbReference type="Pfam" id="PF13411">
    <property type="entry name" value="MerR_1"/>
    <property type="match status" value="1"/>
</dbReference>
<keyword evidence="15" id="KW-1185">Reference proteome</keyword>
<dbReference type="GeneID" id="303188066"/>
<dbReference type="SMART" id="SM00422">
    <property type="entry name" value="HTH_MERR"/>
    <property type="match status" value="1"/>
</dbReference>
<comment type="subcellular location">
    <subcellularLocation>
        <location evidence="1">Cytoplasm</location>
    </subcellularLocation>
</comment>
<dbReference type="RefSeq" id="WP_086962599.1">
    <property type="nucleotide sequence ID" value="NZ_AP018680.1"/>
</dbReference>
<dbReference type="GO" id="GO:0003677">
    <property type="term" value="F:DNA binding"/>
    <property type="evidence" value="ECO:0007669"/>
    <property type="project" value="UniProtKB-KW"/>
</dbReference>
<dbReference type="GO" id="GO:0003700">
    <property type="term" value="F:DNA-binding transcription factor activity"/>
    <property type="evidence" value="ECO:0007669"/>
    <property type="project" value="InterPro"/>
</dbReference>
<dbReference type="InterPro" id="IPR011789">
    <property type="entry name" value="CueR"/>
</dbReference>
<dbReference type="OrthoDB" id="9802039at2"/>
<dbReference type="GO" id="GO:0005737">
    <property type="term" value="C:cytoplasm"/>
    <property type="evidence" value="ECO:0007669"/>
    <property type="project" value="UniProtKB-SubCell"/>
</dbReference>
<dbReference type="PRINTS" id="PR00040">
    <property type="entry name" value="HTHMERR"/>
</dbReference>
<comment type="subunit">
    <text evidence="2">Homodimer.</text>
</comment>
<feature type="domain" description="HTH merR-type" evidence="13">
    <location>
        <begin position="1"/>
        <end position="69"/>
    </location>
</feature>
<keyword evidence="6" id="KW-0186">Copper</keyword>
<keyword evidence="8" id="KW-0238">DNA-binding</keyword>
<keyword evidence="10" id="KW-0804">Transcription</keyword>
<evidence type="ECO:0000256" key="11">
    <source>
        <dbReference type="ARBA" id="ARBA00031472"/>
    </source>
</evidence>
<dbReference type="EMBL" id="QPGL01000001">
    <property type="protein sequence ID" value="RCS72839.1"/>
    <property type="molecule type" value="Genomic_DNA"/>
</dbReference>
<dbReference type="AlphaFoldDB" id="A0A368LLQ5"/>
<protein>
    <recommendedName>
        <fullName evidence="3">HTH-type transcriptional regulator CueR</fullName>
    </recommendedName>
    <alternativeName>
        <fullName evidence="12">Copper efflux regulator</fullName>
    </alternativeName>
    <alternativeName>
        <fullName evidence="11">Copper export regulator</fullName>
    </alternativeName>
</protein>
<evidence type="ECO:0000256" key="3">
    <source>
        <dbReference type="ARBA" id="ARBA00017250"/>
    </source>
</evidence>
<dbReference type="InterPro" id="IPR009061">
    <property type="entry name" value="DNA-bd_dom_put_sf"/>
</dbReference>
<evidence type="ECO:0000256" key="12">
    <source>
        <dbReference type="ARBA" id="ARBA00032335"/>
    </source>
</evidence>
<accession>A0A368LLQ5</accession>
<dbReference type="GO" id="GO:0005507">
    <property type="term" value="F:copper ion binding"/>
    <property type="evidence" value="ECO:0007669"/>
    <property type="project" value="InterPro"/>
</dbReference>
<organism evidence="14 15">
    <name type="scientific">Vibrio casei</name>
    <dbReference type="NCBI Taxonomy" id="673372"/>
    <lineage>
        <taxon>Bacteria</taxon>
        <taxon>Pseudomonadati</taxon>
        <taxon>Pseudomonadota</taxon>
        <taxon>Gammaproteobacteria</taxon>
        <taxon>Vibrionales</taxon>
        <taxon>Vibrionaceae</taxon>
        <taxon>Vibrio</taxon>
    </lineage>
</organism>
<dbReference type="InterPro" id="IPR000551">
    <property type="entry name" value="MerR-type_HTH_dom"/>
</dbReference>
<comment type="caution">
    <text evidence="14">The sequence shown here is derived from an EMBL/GenBank/DDBJ whole genome shotgun (WGS) entry which is preliminary data.</text>
</comment>
<evidence type="ECO:0000259" key="13">
    <source>
        <dbReference type="PROSITE" id="PS50937"/>
    </source>
</evidence>
<proteinExistence type="predicted"/>
<evidence type="ECO:0000313" key="14">
    <source>
        <dbReference type="EMBL" id="RCS72839.1"/>
    </source>
</evidence>
<evidence type="ECO:0000256" key="4">
    <source>
        <dbReference type="ARBA" id="ARBA00022490"/>
    </source>
</evidence>
<evidence type="ECO:0000256" key="8">
    <source>
        <dbReference type="ARBA" id="ARBA00023125"/>
    </source>
</evidence>
<gene>
    <name evidence="14" type="primary">cueR</name>
    <name evidence="14" type="ORF">CIK83_04010</name>
</gene>
<sequence>MNISQVAKLTRLTAKSIRFYESKGVVAEPLRSENGYRNYGDKQIEQLKIVARARAVGFNLEQCKFLVELANDPCRSSSNVKKTAEQKLLEVDKKLAELTLIRQQLLSWISECPGDEGSNCPIIDDLTGQH</sequence>
<dbReference type="PROSITE" id="PS50937">
    <property type="entry name" value="HTH_MERR_2"/>
    <property type="match status" value="1"/>
</dbReference>
<keyword evidence="5" id="KW-0479">Metal-binding</keyword>
<evidence type="ECO:0000256" key="7">
    <source>
        <dbReference type="ARBA" id="ARBA00023015"/>
    </source>
</evidence>
<keyword evidence="7" id="KW-0805">Transcription regulation</keyword>
<dbReference type="SUPFAM" id="SSF46955">
    <property type="entry name" value="Putative DNA-binding domain"/>
    <property type="match status" value="1"/>
</dbReference>
<keyword evidence="9" id="KW-0010">Activator</keyword>
<evidence type="ECO:0000256" key="1">
    <source>
        <dbReference type="ARBA" id="ARBA00004496"/>
    </source>
</evidence>
<evidence type="ECO:0000313" key="15">
    <source>
        <dbReference type="Proteomes" id="UP000252479"/>
    </source>
</evidence>
<dbReference type="InterPro" id="IPR047057">
    <property type="entry name" value="MerR_fam"/>
</dbReference>
<dbReference type="PANTHER" id="PTHR30204">
    <property type="entry name" value="REDOX-CYCLING DRUG-SENSING TRANSCRIPTIONAL ACTIVATOR SOXR"/>
    <property type="match status" value="1"/>
</dbReference>